<keyword evidence="1" id="KW-1133">Transmembrane helix</keyword>
<feature type="domain" description="DUF1468" evidence="2">
    <location>
        <begin position="8"/>
        <end position="143"/>
    </location>
</feature>
<proteinExistence type="predicted"/>
<keyword evidence="1" id="KW-0812">Transmembrane</keyword>
<dbReference type="AlphaFoldDB" id="A0A1H4KT96"/>
<evidence type="ECO:0000313" key="4">
    <source>
        <dbReference type="Proteomes" id="UP000199064"/>
    </source>
</evidence>
<feature type="transmembrane region" description="Helical" evidence="1">
    <location>
        <begin position="70"/>
        <end position="89"/>
    </location>
</feature>
<evidence type="ECO:0000259" key="2">
    <source>
        <dbReference type="Pfam" id="PF07331"/>
    </source>
</evidence>
<dbReference type="Proteomes" id="UP000199064">
    <property type="component" value="Unassembled WGS sequence"/>
</dbReference>
<dbReference type="RefSeq" id="WP_177175070.1">
    <property type="nucleotide sequence ID" value="NZ_FNSL01000001.1"/>
</dbReference>
<accession>A0A1H4KT96</accession>
<dbReference type="Pfam" id="PF07331">
    <property type="entry name" value="TctB"/>
    <property type="match status" value="1"/>
</dbReference>
<dbReference type="InterPro" id="IPR009936">
    <property type="entry name" value="DUF1468"/>
</dbReference>
<evidence type="ECO:0000313" key="3">
    <source>
        <dbReference type="EMBL" id="SEB61759.1"/>
    </source>
</evidence>
<reference evidence="4" key="1">
    <citation type="submission" date="2016-10" db="EMBL/GenBank/DDBJ databases">
        <authorList>
            <person name="Varghese N."/>
            <person name="Submissions S."/>
        </authorList>
    </citation>
    <scope>NUCLEOTIDE SEQUENCE [LARGE SCALE GENOMIC DNA]</scope>
    <source>
        <strain evidence="4">ES.061</strain>
    </source>
</reference>
<gene>
    <name evidence="3" type="ORF">SAMN05216452_2460</name>
</gene>
<feature type="transmembrane region" description="Helical" evidence="1">
    <location>
        <begin position="39"/>
        <end position="58"/>
    </location>
</feature>
<protein>
    <submittedName>
        <fullName evidence="3">Tripartite tricarboxylate transporter TctB family protein</fullName>
    </submittedName>
</protein>
<dbReference type="EMBL" id="FNSL01000001">
    <property type="protein sequence ID" value="SEB61759.1"/>
    <property type="molecule type" value="Genomic_DNA"/>
</dbReference>
<feature type="transmembrane region" description="Helical" evidence="1">
    <location>
        <begin position="7"/>
        <end position="27"/>
    </location>
</feature>
<evidence type="ECO:0000256" key="1">
    <source>
        <dbReference type="SAM" id="Phobius"/>
    </source>
</evidence>
<keyword evidence="4" id="KW-1185">Reference proteome</keyword>
<name>A0A1H4KT96_9HYPH</name>
<organism evidence="3 4">
    <name type="scientific">Nitratireductor aquibiodomus</name>
    <dbReference type="NCBI Taxonomy" id="204799"/>
    <lineage>
        <taxon>Bacteria</taxon>
        <taxon>Pseudomonadati</taxon>
        <taxon>Pseudomonadota</taxon>
        <taxon>Alphaproteobacteria</taxon>
        <taxon>Hyphomicrobiales</taxon>
        <taxon>Phyllobacteriaceae</taxon>
        <taxon>Nitratireductor</taxon>
    </lineage>
</organism>
<sequence>MQFTRDAVTGLVLIAAGAAMFAGAWGFDPPAGTAFGAGFFPKIVSSGMALSGLLILLGRERRSLTEVMRIDGRGVARVALLVAMIVLYTLALDPAGFHISTVALLFAATLFFGGSLPSALLLSVLATAVFHFIFYSIMKVALPWGLLLPVAW</sequence>
<keyword evidence="1" id="KW-0472">Membrane</keyword>